<organism evidence="2 3">
    <name type="scientific">Leucobacter manosquensis</name>
    <dbReference type="NCBI Taxonomy" id="2810611"/>
    <lineage>
        <taxon>Bacteria</taxon>
        <taxon>Bacillati</taxon>
        <taxon>Actinomycetota</taxon>
        <taxon>Actinomycetes</taxon>
        <taxon>Micrococcales</taxon>
        <taxon>Microbacteriaceae</taxon>
        <taxon>Leucobacter</taxon>
    </lineage>
</organism>
<evidence type="ECO:0000313" key="3">
    <source>
        <dbReference type="Proteomes" id="UP000811492"/>
    </source>
</evidence>
<dbReference type="Gene3D" id="3.90.660.20">
    <property type="entry name" value="Protoporphyrinogen oxidase, mitochondrial, domain 2"/>
    <property type="match status" value="1"/>
</dbReference>
<feature type="domain" description="Amine oxidase" evidence="1">
    <location>
        <begin position="27"/>
        <end position="480"/>
    </location>
</feature>
<reference evidence="2 3" key="1">
    <citation type="submission" date="2021-02" db="EMBL/GenBank/DDBJ databases">
        <title>Draft genome and description of Leucobacter sp nov strain Marseille-Q4368.</title>
        <authorList>
            <person name="Boxberger M."/>
            <person name="La Scola B."/>
        </authorList>
    </citation>
    <scope>NUCLEOTIDE SEQUENCE [LARGE SCALE GENOMIC DNA]</scope>
    <source>
        <strain evidence="2 3">Marseille-Q4368</strain>
    </source>
</reference>
<dbReference type="Proteomes" id="UP000811492">
    <property type="component" value="Unassembled WGS sequence"/>
</dbReference>
<name>A0ABS5M4L0_9MICO</name>
<dbReference type="InterPro" id="IPR002937">
    <property type="entry name" value="Amino_oxidase"/>
</dbReference>
<dbReference type="SUPFAM" id="SSF51905">
    <property type="entry name" value="FAD/NAD(P)-binding domain"/>
    <property type="match status" value="1"/>
</dbReference>
<dbReference type="SUPFAM" id="SSF54373">
    <property type="entry name" value="FAD-linked reductases, C-terminal domain"/>
    <property type="match status" value="1"/>
</dbReference>
<gene>
    <name evidence="2" type="ORF">JSQ98_07835</name>
</gene>
<protein>
    <submittedName>
        <fullName evidence="2">FAD-dependent oxidoreductase</fullName>
    </submittedName>
</protein>
<evidence type="ECO:0000259" key="1">
    <source>
        <dbReference type="Pfam" id="PF01593"/>
    </source>
</evidence>
<dbReference type="Pfam" id="PF01593">
    <property type="entry name" value="Amino_oxidase"/>
    <property type="match status" value="1"/>
</dbReference>
<dbReference type="Gene3D" id="3.50.50.60">
    <property type="entry name" value="FAD/NAD(P)-binding domain"/>
    <property type="match status" value="1"/>
</dbReference>
<dbReference type="InterPro" id="IPR050464">
    <property type="entry name" value="Zeta_carotene_desat/Oxidored"/>
</dbReference>
<proteinExistence type="predicted"/>
<dbReference type="InterPro" id="IPR036188">
    <property type="entry name" value="FAD/NAD-bd_sf"/>
</dbReference>
<sequence length="488" mass="49593">MCSPASSRSPMEPDSPRPRIAVVGGGVSGLTAARELAVAGADVVVIEGSERLGGRIRGAALAGTTIDIGAESFATRGGTVAELIDQLGLSDEVVRPAPLGSWVIDGARSIPLPAAGTLGIPAQPLSRATVRALGMPGALRAAVEPLLPRSVGSEAGSLAELVRARLGSRALHRLVRPVALGVYSADPERLGVATVPGLAAAYAKRGTLIAAARDLRDGQAAAGGAVAGLRGGMTQLIDGLEADVRRRGVAVLRGTKARRIEARRIEARETAAAGAGTWLVLGDDDAVLAAADRVVLAVPENVARRLVGGTGAAGQATDRIEVVALAIDDPRLDRAPRGTGALVARDAVGAGARRESGAAPILAKALTHVTAKWPERAREAGPGRHIVRLSYGRAGSAPETVGLDDAEVRGIARYDASRILGVDLRADTVVDLVRCTWRMGRPPGSRDARPFTAPAGVTLAGDWVSGTGLAAIVQGARTAAAAALAASH</sequence>
<accession>A0ABS5M4L0</accession>
<dbReference type="Gene3D" id="1.10.3110.10">
    <property type="entry name" value="protoporphyrinogen ix oxidase, domain 3"/>
    <property type="match status" value="1"/>
</dbReference>
<dbReference type="EMBL" id="JAFEVO010000001">
    <property type="protein sequence ID" value="MBS3182102.1"/>
    <property type="molecule type" value="Genomic_DNA"/>
</dbReference>
<comment type="caution">
    <text evidence="2">The sequence shown here is derived from an EMBL/GenBank/DDBJ whole genome shotgun (WGS) entry which is preliminary data.</text>
</comment>
<keyword evidence="3" id="KW-1185">Reference proteome</keyword>
<dbReference type="PANTHER" id="PTHR42923:SF3">
    <property type="entry name" value="PROTOPORPHYRINOGEN OXIDASE"/>
    <property type="match status" value="1"/>
</dbReference>
<dbReference type="PANTHER" id="PTHR42923">
    <property type="entry name" value="PROTOPORPHYRINOGEN OXIDASE"/>
    <property type="match status" value="1"/>
</dbReference>
<evidence type="ECO:0000313" key="2">
    <source>
        <dbReference type="EMBL" id="MBS3182102.1"/>
    </source>
</evidence>